<feature type="transmembrane region" description="Helical" evidence="2">
    <location>
        <begin position="12"/>
        <end position="32"/>
    </location>
</feature>
<evidence type="ECO:0000313" key="3">
    <source>
        <dbReference type="EMBL" id="MBD7918916.1"/>
    </source>
</evidence>
<dbReference type="Proteomes" id="UP000604241">
    <property type="component" value="Unassembled WGS sequence"/>
</dbReference>
<feature type="region of interest" description="Disordered" evidence="1">
    <location>
        <begin position="38"/>
        <end position="58"/>
    </location>
</feature>
<organism evidence="3 4">
    <name type="scientific">Cellulomonas avistercoris</name>
    <dbReference type="NCBI Taxonomy" id="2762242"/>
    <lineage>
        <taxon>Bacteria</taxon>
        <taxon>Bacillati</taxon>
        <taxon>Actinomycetota</taxon>
        <taxon>Actinomycetes</taxon>
        <taxon>Micrococcales</taxon>
        <taxon>Cellulomonadaceae</taxon>
        <taxon>Cellulomonas</taxon>
    </lineage>
</organism>
<proteinExistence type="predicted"/>
<evidence type="ECO:0000313" key="4">
    <source>
        <dbReference type="Proteomes" id="UP000604241"/>
    </source>
</evidence>
<dbReference type="RefSeq" id="WP_191783542.1">
    <property type="nucleotide sequence ID" value="NZ_JACSQV010000009.1"/>
</dbReference>
<keyword evidence="2" id="KW-0472">Membrane</keyword>
<accession>A0ABR8QEX4</accession>
<keyword evidence="2" id="KW-1133">Transmembrane helix</keyword>
<dbReference type="EMBL" id="JACSQV010000009">
    <property type="protein sequence ID" value="MBD7918916.1"/>
    <property type="molecule type" value="Genomic_DNA"/>
</dbReference>
<keyword evidence="4" id="KW-1185">Reference proteome</keyword>
<sequence>MDDKTTSRKSEAMLWFAIIPSLALVALLVVLVRTVRADGLGHRPPPAGRPGVRDGRTW</sequence>
<name>A0ABR8QEX4_9CELL</name>
<protein>
    <submittedName>
        <fullName evidence="3">Uncharacterized protein</fullName>
    </submittedName>
</protein>
<comment type="caution">
    <text evidence="3">The sequence shown here is derived from an EMBL/GenBank/DDBJ whole genome shotgun (WGS) entry which is preliminary data.</text>
</comment>
<gene>
    <name evidence="3" type="ORF">H9657_11590</name>
</gene>
<evidence type="ECO:0000256" key="1">
    <source>
        <dbReference type="SAM" id="MobiDB-lite"/>
    </source>
</evidence>
<reference evidence="3 4" key="1">
    <citation type="submission" date="2020-08" db="EMBL/GenBank/DDBJ databases">
        <title>A Genomic Blueprint of the Chicken Gut Microbiome.</title>
        <authorList>
            <person name="Gilroy R."/>
            <person name="Ravi A."/>
            <person name="Getino M."/>
            <person name="Pursley I."/>
            <person name="Horton D.L."/>
            <person name="Alikhan N.-F."/>
            <person name="Baker D."/>
            <person name="Gharbi K."/>
            <person name="Hall N."/>
            <person name="Watson M."/>
            <person name="Adriaenssens E.M."/>
            <person name="Foster-Nyarko E."/>
            <person name="Jarju S."/>
            <person name="Secka A."/>
            <person name="Antonio M."/>
            <person name="Oren A."/>
            <person name="Chaudhuri R."/>
            <person name="La Ragione R.M."/>
            <person name="Hildebrand F."/>
            <person name="Pallen M.J."/>
        </authorList>
    </citation>
    <scope>NUCLEOTIDE SEQUENCE [LARGE SCALE GENOMIC DNA]</scope>
    <source>
        <strain evidence="3 4">Sa3CUA2</strain>
    </source>
</reference>
<keyword evidence="2" id="KW-0812">Transmembrane</keyword>
<evidence type="ECO:0000256" key="2">
    <source>
        <dbReference type="SAM" id="Phobius"/>
    </source>
</evidence>